<protein>
    <submittedName>
        <fullName evidence="3">Uncharacterized protein</fullName>
    </submittedName>
</protein>
<comment type="caution">
    <text evidence="3">The sequence shown here is derived from an EMBL/GenBank/DDBJ whole genome shotgun (WGS) entry which is preliminary data.</text>
</comment>
<feature type="transmembrane region" description="Helical" evidence="2">
    <location>
        <begin position="343"/>
        <end position="366"/>
    </location>
</feature>
<keyword evidence="2" id="KW-1133">Transmembrane helix</keyword>
<dbReference type="AlphaFoldDB" id="A0A8T0FEN3"/>
<reference evidence="3" key="2">
    <citation type="submission" date="2020-06" db="EMBL/GenBank/DDBJ databases">
        <authorList>
            <person name="Sheffer M."/>
        </authorList>
    </citation>
    <scope>NUCLEOTIDE SEQUENCE</scope>
</reference>
<accession>A0A8T0FEN3</accession>
<dbReference type="Proteomes" id="UP000807504">
    <property type="component" value="Unassembled WGS sequence"/>
</dbReference>
<keyword evidence="2" id="KW-0472">Membrane</keyword>
<evidence type="ECO:0000313" key="3">
    <source>
        <dbReference type="EMBL" id="KAF8788865.1"/>
    </source>
</evidence>
<feature type="transmembrane region" description="Helical" evidence="2">
    <location>
        <begin position="308"/>
        <end position="331"/>
    </location>
</feature>
<evidence type="ECO:0000313" key="4">
    <source>
        <dbReference type="Proteomes" id="UP000807504"/>
    </source>
</evidence>
<reference evidence="3" key="1">
    <citation type="journal article" date="2020" name="bioRxiv">
        <title>Chromosome-level reference genome of the European wasp spider Argiope bruennichi: a resource for studies on range expansion and evolutionary adaptation.</title>
        <authorList>
            <person name="Sheffer M.M."/>
            <person name="Hoppe A."/>
            <person name="Krehenwinkel H."/>
            <person name="Uhl G."/>
            <person name="Kuss A.W."/>
            <person name="Jensen L."/>
            <person name="Jensen C."/>
            <person name="Gillespie R.G."/>
            <person name="Hoff K.J."/>
            <person name="Prost S."/>
        </authorList>
    </citation>
    <scope>NUCLEOTIDE SEQUENCE</scope>
</reference>
<keyword evidence="4" id="KW-1185">Reference proteome</keyword>
<feature type="compositionally biased region" description="Polar residues" evidence="1">
    <location>
        <begin position="1"/>
        <end position="10"/>
    </location>
</feature>
<feature type="region of interest" description="Disordered" evidence="1">
    <location>
        <begin position="175"/>
        <end position="240"/>
    </location>
</feature>
<name>A0A8T0FEN3_ARGBR</name>
<evidence type="ECO:0000256" key="2">
    <source>
        <dbReference type="SAM" id="Phobius"/>
    </source>
</evidence>
<feature type="region of interest" description="Disordered" evidence="1">
    <location>
        <begin position="1"/>
        <end position="107"/>
    </location>
</feature>
<feature type="compositionally biased region" description="Polar residues" evidence="1">
    <location>
        <begin position="175"/>
        <end position="193"/>
    </location>
</feature>
<gene>
    <name evidence="3" type="ORF">HNY73_006860</name>
</gene>
<sequence>MSEEASTTIKETSEQEHLQPLIRQPAVEEADLERVQENVDGTESAGSVVADDTSDLAAIGDNTKPQSNVQDITTGGGGIEDSVESFISGRSSSTESQQGGASDGISRQLSQESGAFFRKSQEGNGRLHLLCAIGGAHRRDSPDGAPASSSINGSSSYRTALSDSCSRASLESSVAGGISNSQDSKESSANVTGSWEGIATPVPPPTASVATQSATTSVAAQSDRRSPEVTLRQDTNERVTPSEEGLSWEGRLLLRILRGLDRMGPFARGLRKSIIYRIFNRPVLLILAISAIYMGIKYHFQCPAKEMLPFYCMWLGVAGIVLFAFTFALDLRYLACPSIDRGYFYFGIVVAFVMFLWHFIDVLIWTYGDIPSFDPSDEKNYCDETFYIYCFSVNILIGILLMSAGFILFSTRNDSVAEYERF</sequence>
<feature type="transmembrane region" description="Helical" evidence="2">
    <location>
        <begin position="278"/>
        <end position="296"/>
    </location>
</feature>
<organism evidence="3 4">
    <name type="scientific">Argiope bruennichi</name>
    <name type="common">Wasp spider</name>
    <name type="synonym">Aranea bruennichi</name>
    <dbReference type="NCBI Taxonomy" id="94029"/>
    <lineage>
        <taxon>Eukaryota</taxon>
        <taxon>Metazoa</taxon>
        <taxon>Ecdysozoa</taxon>
        <taxon>Arthropoda</taxon>
        <taxon>Chelicerata</taxon>
        <taxon>Arachnida</taxon>
        <taxon>Araneae</taxon>
        <taxon>Araneomorphae</taxon>
        <taxon>Entelegynae</taxon>
        <taxon>Araneoidea</taxon>
        <taxon>Araneidae</taxon>
        <taxon>Argiope</taxon>
    </lineage>
</organism>
<evidence type="ECO:0000256" key="1">
    <source>
        <dbReference type="SAM" id="MobiDB-lite"/>
    </source>
</evidence>
<feature type="compositionally biased region" description="Polar residues" evidence="1">
    <location>
        <begin position="88"/>
        <end position="107"/>
    </location>
</feature>
<feature type="region of interest" description="Disordered" evidence="1">
    <location>
        <begin position="137"/>
        <end position="158"/>
    </location>
</feature>
<keyword evidence="2" id="KW-0812">Transmembrane</keyword>
<feature type="compositionally biased region" description="Low complexity" evidence="1">
    <location>
        <begin position="207"/>
        <end position="221"/>
    </location>
</feature>
<dbReference type="EMBL" id="JABXBU010000012">
    <property type="protein sequence ID" value="KAF8788865.1"/>
    <property type="molecule type" value="Genomic_DNA"/>
</dbReference>
<proteinExistence type="predicted"/>
<feature type="transmembrane region" description="Helical" evidence="2">
    <location>
        <begin position="386"/>
        <end position="409"/>
    </location>
</feature>
<feature type="compositionally biased region" description="Polar residues" evidence="1">
    <location>
        <begin position="63"/>
        <end position="73"/>
    </location>
</feature>